<evidence type="ECO:0000313" key="4">
    <source>
        <dbReference type="Proteomes" id="UP000541444"/>
    </source>
</evidence>
<evidence type="ECO:0000256" key="2">
    <source>
        <dbReference type="ARBA" id="ARBA00022679"/>
    </source>
</evidence>
<accession>A0A7J7MLG9</accession>
<keyword evidence="1" id="KW-0489">Methyltransferase</keyword>
<dbReference type="GO" id="GO:0032981">
    <property type="term" value="P:mitochondrial respiratory chain complex I assembly"/>
    <property type="evidence" value="ECO:0007669"/>
    <property type="project" value="TreeGrafter"/>
</dbReference>
<dbReference type="PANTHER" id="PTHR13090">
    <property type="entry name" value="ARGININE-HYDROXYLASE NDUFAF5, MITOCHONDRIAL"/>
    <property type="match status" value="1"/>
</dbReference>
<organism evidence="3 4">
    <name type="scientific">Kingdonia uniflora</name>
    <dbReference type="NCBI Taxonomy" id="39325"/>
    <lineage>
        <taxon>Eukaryota</taxon>
        <taxon>Viridiplantae</taxon>
        <taxon>Streptophyta</taxon>
        <taxon>Embryophyta</taxon>
        <taxon>Tracheophyta</taxon>
        <taxon>Spermatophyta</taxon>
        <taxon>Magnoliopsida</taxon>
        <taxon>Ranunculales</taxon>
        <taxon>Circaeasteraceae</taxon>
        <taxon>Kingdonia</taxon>
    </lineage>
</organism>
<dbReference type="GO" id="GO:0032259">
    <property type="term" value="P:methylation"/>
    <property type="evidence" value="ECO:0007669"/>
    <property type="project" value="UniProtKB-KW"/>
</dbReference>
<evidence type="ECO:0000256" key="1">
    <source>
        <dbReference type="ARBA" id="ARBA00022603"/>
    </source>
</evidence>
<reference evidence="3 4" key="1">
    <citation type="journal article" date="2020" name="IScience">
        <title>Genome Sequencing of the Endangered Kingdonia uniflora (Circaeasteraceae, Ranunculales) Reveals Potential Mechanisms of Evolutionary Specialization.</title>
        <authorList>
            <person name="Sun Y."/>
            <person name="Deng T."/>
            <person name="Zhang A."/>
            <person name="Moore M.J."/>
            <person name="Landis J.B."/>
            <person name="Lin N."/>
            <person name="Zhang H."/>
            <person name="Zhang X."/>
            <person name="Huang J."/>
            <person name="Zhang X."/>
            <person name="Sun H."/>
            <person name="Wang H."/>
        </authorList>
    </citation>
    <scope>NUCLEOTIDE SEQUENCE [LARGE SCALE GENOMIC DNA]</scope>
    <source>
        <strain evidence="3">TB1705</strain>
        <tissue evidence="3">Leaf</tissue>
    </source>
</reference>
<dbReference type="PANTHER" id="PTHR13090:SF1">
    <property type="entry name" value="ARGININE-HYDROXYLASE NDUFAF5, MITOCHONDRIAL"/>
    <property type="match status" value="1"/>
</dbReference>
<comment type="caution">
    <text evidence="3">The sequence shown here is derived from an EMBL/GenBank/DDBJ whole genome shotgun (WGS) entry which is preliminary data.</text>
</comment>
<proteinExistence type="predicted"/>
<dbReference type="GO" id="GO:0005739">
    <property type="term" value="C:mitochondrion"/>
    <property type="evidence" value="ECO:0007669"/>
    <property type="project" value="TreeGrafter"/>
</dbReference>
<dbReference type="Proteomes" id="UP000541444">
    <property type="component" value="Unassembled WGS sequence"/>
</dbReference>
<keyword evidence="4" id="KW-1185">Reference proteome</keyword>
<dbReference type="AlphaFoldDB" id="A0A7J7MLG9"/>
<evidence type="ECO:0000313" key="3">
    <source>
        <dbReference type="EMBL" id="KAF6155721.1"/>
    </source>
</evidence>
<name>A0A7J7MLG9_9MAGN</name>
<dbReference type="GO" id="GO:0008168">
    <property type="term" value="F:methyltransferase activity"/>
    <property type="evidence" value="ECO:0007669"/>
    <property type="project" value="UniProtKB-KW"/>
</dbReference>
<sequence>MRDCKRRFPTTLCLGGSLEAIWRLLRGHGSVEKLSLMDSSYDMVMFGKEAEPNFANDGIETSFLLALKLDGLFQPAIFGGKTLKMVILEACTMAQIEREGGLSPRLSPLAQVNIKECIFVLIKENEPYKATTRPVMFNVAEWHRNRDQVPLQFSALLKDLYIHLGYGFHSIYLLL</sequence>
<protein>
    <submittedName>
        <fullName evidence="3">Uncharacterized protein</fullName>
    </submittedName>
</protein>
<dbReference type="EMBL" id="JACGCM010001406">
    <property type="protein sequence ID" value="KAF6155721.1"/>
    <property type="molecule type" value="Genomic_DNA"/>
</dbReference>
<gene>
    <name evidence="3" type="ORF">GIB67_007158</name>
</gene>
<dbReference type="InterPro" id="IPR050602">
    <property type="entry name" value="Malonyl-ACP_OMT"/>
</dbReference>
<dbReference type="OrthoDB" id="16816at2759"/>
<keyword evidence="2" id="KW-0808">Transferase</keyword>